<evidence type="ECO:0000256" key="1">
    <source>
        <dbReference type="ARBA" id="ARBA00010701"/>
    </source>
</evidence>
<dbReference type="PANTHER" id="PTHR11005">
    <property type="entry name" value="LYSOSOMAL ACID LIPASE-RELATED"/>
    <property type="match status" value="1"/>
</dbReference>
<dbReference type="GO" id="GO:0016042">
    <property type="term" value="P:lipid catabolic process"/>
    <property type="evidence" value="ECO:0007669"/>
    <property type="project" value="UniProtKB-KW"/>
</dbReference>
<keyword evidence="6" id="KW-0325">Glycoprotein</keyword>
<dbReference type="PIRSF" id="PIRSF000862">
    <property type="entry name" value="Steryl_ester_lip"/>
    <property type="match status" value="1"/>
</dbReference>
<comment type="caution">
    <text evidence="11">The sequence shown here is derived from an EMBL/GenBank/DDBJ whole genome shotgun (WGS) entry which is preliminary data.</text>
</comment>
<evidence type="ECO:0000256" key="2">
    <source>
        <dbReference type="ARBA" id="ARBA00022729"/>
    </source>
</evidence>
<keyword evidence="2 9" id="KW-0732">Signal</keyword>
<keyword evidence="12" id="KW-1185">Reference proteome</keyword>
<dbReference type="InterPro" id="IPR025483">
    <property type="entry name" value="Lipase_euk"/>
</dbReference>
<feature type="domain" description="Partial AB-hydrolase lipase" evidence="10">
    <location>
        <begin position="63"/>
        <end position="119"/>
    </location>
</feature>
<reference evidence="11 12" key="1">
    <citation type="submission" date="2023-03" db="EMBL/GenBank/DDBJ databases">
        <title>High recombination rates correlate with genetic variation in Cardiocondyla obscurior ants.</title>
        <authorList>
            <person name="Errbii M."/>
        </authorList>
    </citation>
    <scope>NUCLEOTIDE SEQUENCE [LARGE SCALE GENOMIC DNA]</scope>
    <source>
        <strain evidence="11">Alpha-2009</strain>
        <tissue evidence="11">Whole body</tissue>
    </source>
</reference>
<comment type="similarity">
    <text evidence="1 7">Belongs to the AB hydrolase superfamily. Lipase family.</text>
</comment>
<dbReference type="AlphaFoldDB" id="A0AAW2GSZ6"/>
<evidence type="ECO:0000256" key="8">
    <source>
        <dbReference type="PIRSR" id="PIRSR000862-1"/>
    </source>
</evidence>
<evidence type="ECO:0000256" key="3">
    <source>
        <dbReference type="ARBA" id="ARBA00022801"/>
    </source>
</evidence>
<feature type="signal peptide" evidence="9">
    <location>
        <begin position="1"/>
        <end position="19"/>
    </location>
</feature>
<organism evidence="11 12">
    <name type="scientific">Cardiocondyla obscurior</name>
    <dbReference type="NCBI Taxonomy" id="286306"/>
    <lineage>
        <taxon>Eukaryota</taxon>
        <taxon>Metazoa</taxon>
        <taxon>Ecdysozoa</taxon>
        <taxon>Arthropoda</taxon>
        <taxon>Hexapoda</taxon>
        <taxon>Insecta</taxon>
        <taxon>Pterygota</taxon>
        <taxon>Neoptera</taxon>
        <taxon>Endopterygota</taxon>
        <taxon>Hymenoptera</taxon>
        <taxon>Apocrita</taxon>
        <taxon>Aculeata</taxon>
        <taxon>Formicoidea</taxon>
        <taxon>Formicidae</taxon>
        <taxon>Myrmicinae</taxon>
        <taxon>Cardiocondyla</taxon>
    </lineage>
</organism>
<keyword evidence="4 7" id="KW-0442">Lipid degradation</keyword>
<gene>
    <name evidence="11" type="ORF">PUN28_002165</name>
</gene>
<dbReference type="Proteomes" id="UP001430953">
    <property type="component" value="Unassembled WGS sequence"/>
</dbReference>
<evidence type="ECO:0000313" key="12">
    <source>
        <dbReference type="Proteomes" id="UP001430953"/>
    </source>
</evidence>
<name>A0AAW2GSZ6_9HYME</name>
<keyword evidence="5" id="KW-0443">Lipid metabolism</keyword>
<dbReference type="EMBL" id="JADYXP020000002">
    <property type="protein sequence ID" value="KAL0130333.1"/>
    <property type="molecule type" value="Genomic_DNA"/>
</dbReference>
<feature type="active site" description="Charge relay system" evidence="8">
    <location>
        <position position="369"/>
    </location>
</feature>
<evidence type="ECO:0000256" key="6">
    <source>
        <dbReference type="ARBA" id="ARBA00023180"/>
    </source>
</evidence>
<evidence type="ECO:0000256" key="7">
    <source>
        <dbReference type="PIRNR" id="PIRNR000862"/>
    </source>
</evidence>
<dbReference type="InterPro" id="IPR006693">
    <property type="entry name" value="AB_hydrolase_lipase"/>
</dbReference>
<sequence>MKFILFTFVIVIMFSEKRSQSISYFLSTFLNFLCPKDPGLIKVKRINQAERVNNAKVLDFIGLVERYHYPAEEHSVTTEDGYNLVIHRIPRSPLSNNQKRKEIVFLLHGMIASSDYWVLYDPSKCLACLLADQGYDVWVGNMRGNSYCRSHTNMTVYNPKFWQYSFHEVGTKDLPAMFNYILNCTKQKNLYFIGHSMGATSILALLSSKPEYNIKIKIAIFLAPCAFWVKVTPTFNNTMSFLPFLKEILRVHEIYDFLPQSLATVTTAKTLCNDNAVTQTICIAVLFLLFGSDAPQLNTTALPDLLSHVPAGTSVQTLDHYYQNILANDFRNYDYGIVENYKRYKQKTPPSYDIKKITAPIHIFYAENDMIVAEESILELEKHLPNAFTQKVPYKLFNHVDFVMAIDAKTFVYNSILKVIQKFVS</sequence>
<feature type="chain" id="PRO_5043777692" description="Lipase" evidence="9">
    <location>
        <begin position="20"/>
        <end position="425"/>
    </location>
</feature>
<evidence type="ECO:0000256" key="9">
    <source>
        <dbReference type="SAM" id="SignalP"/>
    </source>
</evidence>
<dbReference type="Pfam" id="PF04083">
    <property type="entry name" value="Abhydro_lipase"/>
    <property type="match status" value="1"/>
</dbReference>
<evidence type="ECO:0000313" key="11">
    <source>
        <dbReference type="EMBL" id="KAL0130333.1"/>
    </source>
</evidence>
<dbReference type="Gene3D" id="3.40.50.1820">
    <property type="entry name" value="alpha/beta hydrolase"/>
    <property type="match status" value="1"/>
</dbReference>
<accession>A0AAW2GSZ6</accession>
<proteinExistence type="inferred from homology"/>
<evidence type="ECO:0000256" key="5">
    <source>
        <dbReference type="ARBA" id="ARBA00023098"/>
    </source>
</evidence>
<keyword evidence="3 7" id="KW-0378">Hydrolase</keyword>
<protein>
    <recommendedName>
        <fullName evidence="7">Lipase</fullName>
    </recommendedName>
</protein>
<dbReference type="GO" id="GO:0016788">
    <property type="term" value="F:hydrolase activity, acting on ester bonds"/>
    <property type="evidence" value="ECO:0007669"/>
    <property type="project" value="InterPro"/>
</dbReference>
<dbReference type="FunFam" id="3.40.50.1820:FF:000057">
    <property type="entry name" value="Lipase"/>
    <property type="match status" value="1"/>
</dbReference>
<dbReference type="SUPFAM" id="SSF53474">
    <property type="entry name" value="alpha/beta-Hydrolases"/>
    <property type="match status" value="1"/>
</dbReference>
<evidence type="ECO:0000259" key="10">
    <source>
        <dbReference type="Pfam" id="PF04083"/>
    </source>
</evidence>
<dbReference type="InterPro" id="IPR029058">
    <property type="entry name" value="AB_hydrolase_fold"/>
</dbReference>
<evidence type="ECO:0000256" key="4">
    <source>
        <dbReference type="ARBA" id="ARBA00022963"/>
    </source>
</evidence>
<feature type="active site" description="Nucleophile" evidence="8">
    <location>
        <position position="196"/>
    </location>
</feature>
<feature type="active site" description="Charge relay system" evidence="8">
    <location>
        <position position="399"/>
    </location>
</feature>